<dbReference type="EMBL" id="CM055106">
    <property type="protein sequence ID" value="KAJ7529540.1"/>
    <property type="molecule type" value="Genomic_DNA"/>
</dbReference>
<sequence>MAMALCQVIFPREAMALAKRLPTDGLCSVSGLPSKIQYSKVALRESFSSYSFRRAKTVPVLRGEAISQCVTPPESIELPKDLTWPNRTRFSGDAKAKLIAVVGAETLSPLGDATWEEVMRHMASRISWVDNGFELIVFTDKSLTSGLLASEFRAALQEATILVVVSVQEGEPARYLLNCTAEISTSVSFDSDPAFETRLGGVKVFPEGPIESFFKVLPGSNISRNVKIFETVAQAWERHSSDNYCFAILVLIDSYASSVKLLKNLRATNLASIQCMVKNCRSKILACILDPTCRKALQCLTSCAPSDQVCSYRCIASYESPLFEAFSLCVLQKHNCLGLTAEIQMEPNVIPMSRFKGEPLTHLTAEDLFVGWLGKLDWSWRVVGGQNAAYDQFPCQYQLFYRGKAKGSMWYDPVFQVQTLDGQLVWRRRHYRVKRGEIPGTFYFSVLDNGVVSKEFWRIVDVTDDLSWGLFYYSGAAEVVGQSYTGAVLVSPDGLWPAESEQKRLNIALQNCGIKTWEMYSVDNCSCDNAPLGIPEGSRLQLSVLSS</sequence>
<gene>
    <name evidence="1" type="ORF">O6H91_15G056100</name>
</gene>
<keyword evidence="2" id="KW-1185">Reference proteome</keyword>
<organism evidence="1 2">
    <name type="scientific">Diphasiastrum complanatum</name>
    <name type="common">Issler's clubmoss</name>
    <name type="synonym">Lycopodium complanatum</name>
    <dbReference type="NCBI Taxonomy" id="34168"/>
    <lineage>
        <taxon>Eukaryota</taxon>
        <taxon>Viridiplantae</taxon>
        <taxon>Streptophyta</taxon>
        <taxon>Embryophyta</taxon>
        <taxon>Tracheophyta</taxon>
        <taxon>Lycopodiopsida</taxon>
        <taxon>Lycopodiales</taxon>
        <taxon>Lycopodiaceae</taxon>
        <taxon>Lycopodioideae</taxon>
        <taxon>Diphasiastrum</taxon>
    </lineage>
</organism>
<evidence type="ECO:0000313" key="1">
    <source>
        <dbReference type="EMBL" id="KAJ7529540.1"/>
    </source>
</evidence>
<proteinExistence type="predicted"/>
<accession>A0ACC2BIF5</accession>
<dbReference type="Proteomes" id="UP001162992">
    <property type="component" value="Chromosome 15"/>
</dbReference>
<protein>
    <submittedName>
        <fullName evidence="1">Uncharacterized protein</fullName>
    </submittedName>
</protein>
<comment type="caution">
    <text evidence="1">The sequence shown here is derived from an EMBL/GenBank/DDBJ whole genome shotgun (WGS) entry which is preliminary data.</text>
</comment>
<reference evidence="2" key="1">
    <citation type="journal article" date="2024" name="Proc. Natl. Acad. Sci. U.S.A.">
        <title>Extraordinary preservation of gene collinearity over three hundred million years revealed in homosporous lycophytes.</title>
        <authorList>
            <person name="Li C."/>
            <person name="Wickell D."/>
            <person name="Kuo L.Y."/>
            <person name="Chen X."/>
            <person name="Nie B."/>
            <person name="Liao X."/>
            <person name="Peng D."/>
            <person name="Ji J."/>
            <person name="Jenkins J."/>
            <person name="Williams M."/>
            <person name="Shu S."/>
            <person name="Plott C."/>
            <person name="Barry K."/>
            <person name="Rajasekar S."/>
            <person name="Grimwood J."/>
            <person name="Han X."/>
            <person name="Sun S."/>
            <person name="Hou Z."/>
            <person name="He W."/>
            <person name="Dai G."/>
            <person name="Sun C."/>
            <person name="Schmutz J."/>
            <person name="Leebens-Mack J.H."/>
            <person name="Li F.W."/>
            <person name="Wang L."/>
        </authorList>
    </citation>
    <scope>NUCLEOTIDE SEQUENCE [LARGE SCALE GENOMIC DNA]</scope>
    <source>
        <strain evidence="2">cv. PW_Plant_1</strain>
    </source>
</reference>
<name>A0ACC2BIF5_DIPCM</name>
<evidence type="ECO:0000313" key="2">
    <source>
        <dbReference type="Proteomes" id="UP001162992"/>
    </source>
</evidence>